<evidence type="ECO:0000313" key="4">
    <source>
        <dbReference type="Proteomes" id="UP001642483"/>
    </source>
</evidence>
<keyword evidence="4" id="KW-1185">Reference proteome</keyword>
<dbReference type="Proteomes" id="UP001642483">
    <property type="component" value="Unassembled WGS sequence"/>
</dbReference>
<dbReference type="PANTHER" id="PTHR10658:SF54">
    <property type="entry name" value="CYTOPLASMIC PHOSPHATIDYLINOSITOL TRANSFER PROTEIN 1"/>
    <property type="match status" value="1"/>
</dbReference>
<dbReference type="Gene3D" id="3.30.530.20">
    <property type="match status" value="1"/>
</dbReference>
<proteinExistence type="predicted"/>
<dbReference type="InterPro" id="IPR055261">
    <property type="entry name" value="PI_transfer_N"/>
</dbReference>
<dbReference type="PRINTS" id="PR00391">
    <property type="entry name" value="PITRANSFER"/>
</dbReference>
<name>A0ABP0GRW4_CLALP</name>
<dbReference type="InterPro" id="IPR001666">
    <property type="entry name" value="PI_transfer"/>
</dbReference>
<protein>
    <recommendedName>
        <fullName evidence="2">Phosphatidylinositol transfer protein N-terminal domain-containing protein</fullName>
    </recommendedName>
</protein>
<dbReference type="EMBL" id="CAWYQH010000141">
    <property type="protein sequence ID" value="CAK8694285.1"/>
    <property type="molecule type" value="Genomic_DNA"/>
</dbReference>
<evidence type="ECO:0000256" key="1">
    <source>
        <dbReference type="SAM" id="MobiDB-lite"/>
    </source>
</evidence>
<evidence type="ECO:0000313" key="3">
    <source>
        <dbReference type="EMBL" id="CAK8694285.1"/>
    </source>
</evidence>
<sequence>MVLKEYRICMPMTVEEYRKGQLYMISRHSDEQSEVGEGVEVITNEPCFDEDFGTGQFTEKRIHLNKRLPAWAASFCPNIYVTEKAWNFYPYTITEYSCTWLPRFQIYIETRYEDDNGVSCDFEWTKMEGRVTASEFTNREIMHLDLAYDKIPDKHYKADEDCTKFKSKMTGRGPLQRNWRETHVPIMCSYKLVEVKFDVWGLQTKVETYVHKVVKDILLLGHRQAFAWIDLWYDMSFDNIRQYENEIQTATNKKVRANRSMSRSKSSSSTSSAHAEETNNGGTSQR</sequence>
<dbReference type="InterPro" id="IPR023393">
    <property type="entry name" value="START-like_dom_sf"/>
</dbReference>
<dbReference type="SUPFAM" id="SSF55961">
    <property type="entry name" value="Bet v1-like"/>
    <property type="match status" value="1"/>
</dbReference>
<comment type="caution">
    <text evidence="3">The sequence shown here is derived from an EMBL/GenBank/DDBJ whole genome shotgun (WGS) entry which is preliminary data.</text>
</comment>
<feature type="domain" description="Phosphatidylinositol transfer protein N-terminal" evidence="2">
    <location>
        <begin position="1"/>
        <end position="248"/>
    </location>
</feature>
<dbReference type="PANTHER" id="PTHR10658">
    <property type="entry name" value="PHOSPHATIDYLINOSITOL TRANSFER PROTEIN"/>
    <property type="match status" value="1"/>
</dbReference>
<dbReference type="Pfam" id="PF02121">
    <property type="entry name" value="IP_trans"/>
    <property type="match status" value="1"/>
</dbReference>
<evidence type="ECO:0000259" key="2">
    <source>
        <dbReference type="Pfam" id="PF02121"/>
    </source>
</evidence>
<gene>
    <name evidence="3" type="ORF">CVLEPA_LOCUS27666</name>
</gene>
<accession>A0ABP0GRW4</accession>
<feature type="region of interest" description="Disordered" evidence="1">
    <location>
        <begin position="253"/>
        <end position="286"/>
    </location>
</feature>
<organism evidence="3 4">
    <name type="scientific">Clavelina lepadiformis</name>
    <name type="common">Light-bulb sea squirt</name>
    <name type="synonym">Ascidia lepadiformis</name>
    <dbReference type="NCBI Taxonomy" id="159417"/>
    <lineage>
        <taxon>Eukaryota</taxon>
        <taxon>Metazoa</taxon>
        <taxon>Chordata</taxon>
        <taxon>Tunicata</taxon>
        <taxon>Ascidiacea</taxon>
        <taxon>Aplousobranchia</taxon>
        <taxon>Clavelinidae</taxon>
        <taxon>Clavelina</taxon>
    </lineage>
</organism>
<feature type="compositionally biased region" description="Low complexity" evidence="1">
    <location>
        <begin position="260"/>
        <end position="272"/>
    </location>
</feature>
<reference evidence="3 4" key="1">
    <citation type="submission" date="2024-02" db="EMBL/GenBank/DDBJ databases">
        <authorList>
            <person name="Daric V."/>
            <person name="Darras S."/>
        </authorList>
    </citation>
    <scope>NUCLEOTIDE SEQUENCE [LARGE SCALE GENOMIC DNA]</scope>
</reference>